<reference evidence="3 4" key="1">
    <citation type="submission" date="2024-06" db="EMBL/GenBank/DDBJ databases">
        <authorList>
            <person name="Woo H."/>
        </authorList>
    </citation>
    <scope>NUCLEOTIDE SEQUENCE [LARGE SCALE GENOMIC DNA]</scope>
    <source>
        <strain evidence="3 4">Si-c</strain>
    </source>
</reference>
<feature type="chain" id="PRO_5045689837" evidence="1">
    <location>
        <begin position="27"/>
        <end position="441"/>
    </location>
</feature>
<accession>A0ABV3Q9B2</accession>
<keyword evidence="1" id="KW-0732">Signal</keyword>
<organism evidence="3 4">
    <name type="scientific">Rhodanobacter lycopersici</name>
    <dbReference type="NCBI Taxonomy" id="3162487"/>
    <lineage>
        <taxon>Bacteria</taxon>
        <taxon>Pseudomonadati</taxon>
        <taxon>Pseudomonadota</taxon>
        <taxon>Gammaproteobacteria</taxon>
        <taxon>Lysobacterales</taxon>
        <taxon>Rhodanobacteraceae</taxon>
        <taxon>Rhodanobacter</taxon>
    </lineage>
</organism>
<gene>
    <name evidence="3" type="ORF">ABQJ54_01470</name>
</gene>
<evidence type="ECO:0000313" key="3">
    <source>
        <dbReference type="EMBL" id="MEW9570413.1"/>
    </source>
</evidence>
<keyword evidence="4" id="KW-1185">Reference proteome</keyword>
<comment type="caution">
    <text evidence="3">The sequence shown here is derived from an EMBL/GenBank/DDBJ whole genome shotgun (WGS) entry which is preliminary data.</text>
</comment>
<evidence type="ECO:0000313" key="4">
    <source>
        <dbReference type="Proteomes" id="UP001556220"/>
    </source>
</evidence>
<dbReference type="SUPFAM" id="SSF52833">
    <property type="entry name" value="Thioredoxin-like"/>
    <property type="match status" value="1"/>
</dbReference>
<dbReference type="Gene3D" id="3.40.30.10">
    <property type="entry name" value="Glutaredoxin"/>
    <property type="match status" value="1"/>
</dbReference>
<dbReference type="EMBL" id="JBFOHK010000001">
    <property type="protein sequence ID" value="MEW9570413.1"/>
    <property type="molecule type" value="Genomic_DNA"/>
</dbReference>
<dbReference type="Pfam" id="PF13899">
    <property type="entry name" value="Thioredoxin_7"/>
    <property type="match status" value="1"/>
</dbReference>
<dbReference type="RefSeq" id="WP_367852508.1">
    <property type="nucleotide sequence ID" value="NZ_JBFOHK010000001.1"/>
</dbReference>
<evidence type="ECO:0000259" key="2">
    <source>
        <dbReference type="PROSITE" id="PS51352"/>
    </source>
</evidence>
<proteinExistence type="predicted"/>
<dbReference type="PROSITE" id="PS51352">
    <property type="entry name" value="THIOREDOXIN_2"/>
    <property type="match status" value="1"/>
</dbReference>
<dbReference type="InterPro" id="IPR036249">
    <property type="entry name" value="Thioredoxin-like_sf"/>
</dbReference>
<name>A0ABV3Q9B2_9GAMM</name>
<dbReference type="Proteomes" id="UP001556220">
    <property type="component" value="Unassembled WGS sequence"/>
</dbReference>
<evidence type="ECO:0000256" key="1">
    <source>
        <dbReference type="SAM" id="SignalP"/>
    </source>
</evidence>
<sequence length="441" mass="47917">MCIPASFRRAMLAFTLILLTPVLARAADGEPPTTIADALKQAARQHRPVLVDFSAVWCYSCYYMASHVLTGPEWNAVKRKAIVVESDADSPDAQLWMKKLNISFLPSYVVLDANGNELGRIAAEQPRDKFYARINAILAHGDTLQDFEKRATQGSINDVANALEAYQARNDGTAGLSWFASLPAATQQNARKQARVTLALDQLVLLKAAAANDDPAVIRNAQKVLAQNIGCQRPYVLDDLLDASAKLSEAKRKALLAPQRASLDNYVNTRVLIPTPACADQRSAVLTSADVDKVLGDSAAEKAVLGRAIALTRQHLGNNLASDRNQADNLRVYLARAGRKDELDAVQRELIAAYPNDYVYAYRYGRSLLDAGNPADALPYLNKAADKAYGANRLAVTLQQVRALKALHKDAEAKRLASDVLTANGPWYPKQAAALKAALQS</sequence>
<protein>
    <submittedName>
        <fullName evidence="3">Thioredoxin family protein</fullName>
    </submittedName>
</protein>
<feature type="domain" description="Thioredoxin" evidence="2">
    <location>
        <begin position="5"/>
        <end position="139"/>
    </location>
</feature>
<dbReference type="InterPro" id="IPR013766">
    <property type="entry name" value="Thioredoxin_domain"/>
</dbReference>
<feature type="signal peptide" evidence="1">
    <location>
        <begin position="1"/>
        <end position="26"/>
    </location>
</feature>